<dbReference type="InterPro" id="IPR039261">
    <property type="entry name" value="FNR_nucleotide-bd"/>
</dbReference>
<dbReference type="SUPFAM" id="SSF52343">
    <property type="entry name" value="Ferredoxin reductase-like, C-terminal NADP-linked domain"/>
    <property type="match status" value="1"/>
</dbReference>
<keyword evidence="2" id="KW-0813">Transport</keyword>
<keyword evidence="4" id="KW-0249">Electron transport</keyword>
<dbReference type="CDD" id="cd06186">
    <property type="entry name" value="NOX_Duox_like_FAD_NADP"/>
    <property type="match status" value="1"/>
</dbReference>
<dbReference type="PANTHER" id="PTHR32361:SF28">
    <property type="entry name" value="FRP1P"/>
    <property type="match status" value="1"/>
</dbReference>
<keyword evidence="5 9" id="KW-1133">Transmembrane helix</keyword>
<dbReference type="OrthoDB" id="17725at2759"/>
<name>A0A6H0XLR2_9PEZI</name>
<feature type="transmembrane region" description="Helical" evidence="9">
    <location>
        <begin position="73"/>
        <end position="103"/>
    </location>
</feature>
<evidence type="ECO:0000256" key="2">
    <source>
        <dbReference type="ARBA" id="ARBA00022448"/>
    </source>
</evidence>
<feature type="transmembrane region" description="Helical" evidence="9">
    <location>
        <begin position="246"/>
        <end position="263"/>
    </location>
</feature>
<feature type="transmembrane region" description="Helical" evidence="9">
    <location>
        <begin position="190"/>
        <end position="212"/>
    </location>
</feature>
<dbReference type="SFLD" id="SFLDS00052">
    <property type="entry name" value="Ferric_Reductase_Domain"/>
    <property type="match status" value="1"/>
</dbReference>
<evidence type="ECO:0008006" key="15">
    <source>
        <dbReference type="Google" id="ProtNLM"/>
    </source>
</evidence>
<feature type="transmembrane region" description="Helical" evidence="9">
    <location>
        <begin position="115"/>
        <end position="136"/>
    </location>
</feature>
<keyword evidence="7" id="KW-0406">Ion transport</keyword>
<keyword evidence="3 9" id="KW-0812">Transmembrane</keyword>
<protein>
    <recommendedName>
        <fullName evidence="15">FAD-binding FR-type domain-containing protein</fullName>
    </recommendedName>
</protein>
<evidence type="ECO:0000256" key="9">
    <source>
        <dbReference type="SAM" id="Phobius"/>
    </source>
</evidence>
<sequence>MGIVAATVYYTKAVRSSEDQEDLNRLAAGYYTSGVVGLIVVSALVSNLNHLATYVKLKNGGVAKAASQRLRRALVGIPVGFFLVLPHWLFVAAAFIALNVGLIDWQMDWTNQAALGSRCGWIALCNLCLVVFLGLKNTPLSPLAGQTYRDLNFLHRICGYITVIEVILHGALFSSGLFKVHAVSTLQTGSTYAGAAAGIAMLILAITASWFFRRRFYEAFYVLHVLLVFVIIITMGLHQGDIQEKALIIVIISAGIWALDILIRTAKWLYYGRHGYCTLTPLAYGATKVSMSRSMVARPGSHTQLWIPSIGLLEQHPFSLLQNDPVELVVAARGGFTKRLYEAATKKPGLRCRAMLGGPYGRPPSLQNFDRVLLVAGGSGVTFAMGMAREWLHSESGQDSSKSLHFVWVVRSRHQFLWFLPSLERLRAHPRIVLTLHVTGDQTVELADPVLEGEAKSPTFSDISMLSNQDLVHDLEKNATTDKDLVPTVSDLSARRNSYTHLLPDFHHGRPVVDQLLQHAMAGSSPNDRILITGSGPDQLLTDLRASTGHVINVAGPTVLLHLEAYEW</sequence>
<accession>A0A6H0XLR2</accession>
<comment type="subcellular location">
    <subcellularLocation>
        <location evidence="1">Membrane</location>
        <topology evidence="1">Multi-pass membrane protein</topology>
    </subcellularLocation>
</comment>
<evidence type="ECO:0000259" key="12">
    <source>
        <dbReference type="Pfam" id="PF08030"/>
    </source>
</evidence>
<dbReference type="GO" id="GO:0005886">
    <property type="term" value="C:plasma membrane"/>
    <property type="evidence" value="ECO:0007669"/>
    <property type="project" value="TreeGrafter"/>
</dbReference>
<dbReference type="GO" id="GO:0000293">
    <property type="term" value="F:ferric-chelate reductase activity"/>
    <property type="evidence" value="ECO:0007669"/>
    <property type="project" value="UniProtKB-ARBA"/>
</dbReference>
<dbReference type="InterPro" id="IPR013121">
    <property type="entry name" value="Fe_red_NAD-bd_6"/>
</dbReference>
<dbReference type="GO" id="GO:0015677">
    <property type="term" value="P:copper ion import"/>
    <property type="evidence" value="ECO:0007669"/>
    <property type="project" value="TreeGrafter"/>
</dbReference>
<evidence type="ECO:0000256" key="4">
    <source>
        <dbReference type="ARBA" id="ARBA00022982"/>
    </source>
</evidence>
<evidence type="ECO:0000313" key="14">
    <source>
        <dbReference type="Proteomes" id="UP000503462"/>
    </source>
</evidence>
<feature type="transmembrane region" description="Helical" evidence="9">
    <location>
        <begin position="219"/>
        <end position="240"/>
    </location>
</feature>
<reference evidence="13 14" key="1">
    <citation type="journal article" date="2016" name="Sci. Rep.">
        <title>Peltaster fructicola genome reveals evolution from an invasive phytopathogen to an ectophytic parasite.</title>
        <authorList>
            <person name="Xu C."/>
            <person name="Chen H."/>
            <person name="Gleason M.L."/>
            <person name="Xu J.R."/>
            <person name="Liu H."/>
            <person name="Zhang R."/>
            <person name="Sun G."/>
        </authorList>
    </citation>
    <scope>NUCLEOTIDE SEQUENCE [LARGE SCALE GENOMIC DNA]</scope>
    <source>
        <strain evidence="13 14">LNHT1506</strain>
    </source>
</reference>
<dbReference type="AlphaFoldDB" id="A0A6H0XLR2"/>
<evidence type="ECO:0000259" key="10">
    <source>
        <dbReference type="Pfam" id="PF01794"/>
    </source>
</evidence>
<keyword evidence="6" id="KW-0560">Oxidoreductase</keyword>
<keyword evidence="14" id="KW-1185">Reference proteome</keyword>
<dbReference type="InterPro" id="IPR013130">
    <property type="entry name" value="Fe3_Rdtase_TM_dom"/>
</dbReference>
<evidence type="ECO:0000256" key="3">
    <source>
        <dbReference type="ARBA" id="ARBA00022692"/>
    </source>
</evidence>
<evidence type="ECO:0000256" key="8">
    <source>
        <dbReference type="ARBA" id="ARBA00023136"/>
    </source>
</evidence>
<organism evidence="13 14">
    <name type="scientific">Peltaster fructicola</name>
    <dbReference type="NCBI Taxonomy" id="286661"/>
    <lineage>
        <taxon>Eukaryota</taxon>
        <taxon>Fungi</taxon>
        <taxon>Dikarya</taxon>
        <taxon>Ascomycota</taxon>
        <taxon>Pezizomycotina</taxon>
        <taxon>Dothideomycetes</taxon>
        <taxon>Dothideomycetes incertae sedis</taxon>
        <taxon>Peltaster</taxon>
    </lineage>
</organism>
<dbReference type="Pfam" id="PF08030">
    <property type="entry name" value="NAD_binding_6"/>
    <property type="match status" value="1"/>
</dbReference>
<evidence type="ECO:0000256" key="1">
    <source>
        <dbReference type="ARBA" id="ARBA00004141"/>
    </source>
</evidence>
<evidence type="ECO:0000313" key="13">
    <source>
        <dbReference type="EMBL" id="QIW95663.1"/>
    </source>
</evidence>
<feature type="domain" description="Ferric reductase NAD binding" evidence="12">
    <location>
        <begin position="369"/>
        <end position="547"/>
    </location>
</feature>
<keyword evidence="8 9" id="KW-0472">Membrane</keyword>
<feature type="transmembrane region" description="Helical" evidence="9">
    <location>
        <begin position="157"/>
        <end position="178"/>
    </location>
</feature>
<evidence type="ECO:0000259" key="11">
    <source>
        <dbReference type="Pfam" id="PF08022"/>
    </source>
</evidence>
<evidence type="ECO:0000256" key="6">
    <source>
        <dbReference type="ARBA" id="ARBA00023002"/>
    </source>
</evidence>
<proteinExistence type="predicted"/>
<feature type="domain" description="FAD-binding 8" evidence="11">
    <location>
        <begin position="291"/>
        <end position="363"/>
    </location>
</feature>
<dbReference type="InterPro" id="IPR051410">
    <property type="entry name" value="Ferric/Cupric_Reductase"/>
</dbReference>
<dbReference type="Pfam" id="PF08022">
    <property type="entry name" value="FAD_binding_8"/>
    <property type="match status" value="1"/>
</dbReference>
<feature type="domain" description="Ferric oxidoreductase" evidence="10">
    <location>
        <begin position="119"/>
        <end position="234"/>
    </location>
</feature>
<dbReference type="GO" id="GO:0006879">
    <property type="term" value="P:intracellular iron ion homeostasis"/>
    <property type="evidence" value="ECO:0007669"/>
    <property type="project" value="TreeGrafter"/>
</dbReference>
<dbReference type="Proteomes" id="UP000503462">
    <property type="component" value="Chromosome 1"/>
</dbReference>
<dbReference type="InterPro" id="IPR013112">
    <property type="entry name" value="FAD-bd_8"/>
</dbReference>
<dbReference type="GO" id="GO:0006826">
    <property type="term" value="P:iron ion transport"/>
    <property type="evidence" value="ECO:0007669"/>
    <property type="project" value="TreeGrafter"/>
</dbReference>
<feature type="transmembrane region" description="Helical" evidence="9">
    <location>
        <begin position="30"/>
        <end position="52"/>
    </location>
</feature>
<evidence type="ECO:0000256" key="5">
    <source>
        <dbReference type="ARBA" id="ARBA00022989"/>
    </source>
</evidence>
<dbReference type="EMBL" id="CP051139">
    <property type="protein sequence ID" value="QIW95663.1"/>
    <property type="molecule type" value="Genomic_DNA"/>
</dbReference>
<dbReference type="SFLD" id="SFLDG01168">
    <property type="entry name" value="Ferric_reductase_subgroup_(FRE"/>
    <property type="match status" value="1"/>
</dbReference>
<dbReference type="Gene3D" id="3.40.50.80">
    <property type="entry name" value="Nucleotide-binding domain of ferredoxin-NADP reductase (FNR) module"/>
    <property type="match status" value="1"/>
</dbReference>
<dbReference type="PANTHER" id="PTHR32361">
    <property type="entry name" value="FERRIC/CUPRIC REDUCTASE TRANSMEMBRANE COMPONENT"/>
    <property type="match status" value="1"/>
</dbReference>
<gene>
    <name evidence="13" type="ORF">AMS68_001181</name>
</gene>
<dbReference type="Pfam" id="PF01794">
    <property type="entry name" value="Ferric_reduct"/>
    <property type="match status" value="1"/>
</dbReference>
<evidence type="ECO:0000256" key="7">
    <source>
        <dbReference type="ARBA" id="ARBA00023065"/>
    </source>
</evidence>